<dbReference type="OrthoDB" id="10261556at2759"/>
<dbReference type="GO" id="GO:0005694">
    <property type="term" value="C:chromosome"/>
    <property type="evidence" value="ECO:0007669"/>
    <property type="project" value="TreeGrafter"/>
</dbReference>
<dbReference type="SUPFAM" id="SSF52540">
    <property type="entry name" value="P-loop containing nucleoside triphosphate hydrolases"/>
    <property type="match status" value="1"/>
</dbReference>
<dbReference type="GO" id="GO:0000724">
    <property type="term" value="P:double-strand break repair via homologous recombination"/>
    <property type="evidence" value="ECO:0007669"/>
    <property type="project" value="TreeGrafter"/>
</dbReference>
<proteinExistence type="inferred from homology"/>
<name>A0A1X7VJL2_AMPQE</name>
<dbReference type="Gene3D" id="3.40.50.300">
    <property type="entry name" value="P-loop containing nucleotide triphosphate hydrolases"/>
    <property type="match status" value="1"/>
</dbReference>
<dbReference type="InParanoid" id="A0A1X7VJL2"/>
<dbReference type="EnsemblMetazoa" id="Aqu2.1.40546_001">
    <property type="protein sequence ID" value="Aqu2.1.40546_001"/>
    <property type="gene ID" value="Aqu2.1.40546"/>
</dbReference>
<dbReference type="InterPro" id="IPR027417">
    <property type="entry name" value="P-loop_NTPase"/>
</dbReference>
<dbReference type="GO" id="GO:0005737">
    <property type="term" value="C:cytoplasm"/>
    <property type="evidence" value="ECO:0007669"/>
    <property type="project" value="TreeGrafter"/>
</dbReference>
<feature type="domain" description="DEAD/DEAH-box helicase" evidence="2">
    <location>
        <begin position="17"/>
        <end position="77"/>
    </location>
</feature>
<dbReference type="PANTHER" id="PTHR13710:SF120">
    <property type="entry name" value="BIFUNCTIONAL 3'-5' EXONUCLEASE_ATP-DEPENDENT HELICASE WRN"/>
    <property type="match status" value="1"/>
</dbReference>
<dbReference type="Pfam" id="PF00270">
    <property type="entry name" value="DEAD"/>
    <property type="match status" value="1"/>
</dbReference>
<dbReference type="GO" id="GO:0003676">
    <property type="term" value="F:nucleic acid binding"/>
    <property type="evidence" value="ECO:0007669"/>
    <property type="project" value="InterPro"/>
</dbReference>
<dbReference type="InterPro" id="IPR011545">
    <property type="entry name" value="DEAD/DEAH_box_helicase_dom"/>
</dbReference>
<evidence type="ECO:0000313" key="3">
    <source>
        <dbReference type="EnsemblMetazoa" id="Aqu2.1.40546_001"/>
    </source>
</evidence>
<organism evidence="3">
    <name type="scientific">Amphimedon queenslandica</name>
    <name type="common">Sponge</name>
    <dbReference type="NCBI Taxonomy" id="400682"/>
    <lineage>
        <taxon>Eukaryota</taxon>
        <taxon>Metazoa</taxon>
        <taxon>Porifera</taxon>
        <taxon>Demospongiae</taxon>
        <taxon>Heteroscleromorpha</taxon>
        <taxon>Haplosclerida</taxon>
        <taxon>Niphatidae</taxon>
        <taxon>Amphimedon</taxon>
    </lineage>
</organism>
<dbReference type="GO" id="GO:0005634">
    <property type="term" value="C:nucleus"/>
    <property type="evidence" value="ECO:0007669"/>
    <property type="project" value="TreeGrafter"/>
</dbReference>
<comment type="similarity">
    <text evidence="1">Belongs to the helicase family. RecQ subfamily.</text>
</comment>
<dbReference type="GO" id="GO:0005524">
    <property type="term" value="F:ATP binding"/>
    <property type="evidence" value="ECO:0007669"/>
    <property type="project" value="InterPro"/>
</dbReference>
<evidence type="ECO:0000259" key="2">
    <source>
        <dbReference type="Pfam" id="PF00270"/>
    </source>
</evidence>
<dbReference type="AlphaFoldDB" id="A0A1X7VJL2"/>
<dbReference type="GO" id="GO:0043138">
    <property type="term" value="F:3'-5' DNA helicase activity"/>
    <property type="evidence" value="ECO:0007669"/>
    <property type="project" value="TreeGrafter"/>
</dbReference>
<dbReference type="GO" id="GO:0009378">
    <property type="term" value="F:four-way junction helicase activity"/>
    <property type="evidence" value="ECO:0007669"/>
    <property type="project" value="TreeGrafter"/>
</dbReference>
<sequence length="86" mass="9349">IQGSVAKHFKLSSIHEWQMNATTSAVKGKGSFIVQPTGTGKSMCYVIPPLLTGKLAIVISPTISLMCDQVHKMEKRSLVLVKSTTY</sequence>
<evidence type="ECO:0000256" key="1">
    <source>
        <dbReference type="ARBA" id="ARBA00005446"/>
    </source>
</evidence>
<reference evidence="3" key="1">
    <citation type="submission" date="2017-05" db="UniProtKB">
        <authorList>
            <consortium name="EnsemblMetazoa"/>
        </authorList>
    </citation>
    <scope>IDENTIFICATION</scope>
</reference>
<protein>
    <recommendedName>
        <fullName evidence="2">DEAD/DEAH-box helicase domain-containing protein</fullName>
    </recommendedName>
</protein>
<dbReference type="PANTHER" id="PTHR13710">
    <property type="entry name" value="DNA HELICASE RECQ FAMILY MEMBER"/>
    <property type="match status" value="1"/>
</dbReference>
<accession>A0A1X7VJL2</accession>
<dbReference type="STRING" id="400682.A0A1X7VJL2"/>